<dbReference type="EMBL" id="AYGX02000161">
    <property type="protein sequence ID" value="KRO24741.1"/>
    <property type="molecule type" value="Genomic_DNA"/>
</dbReference>
<dbReference type="GO" id="GO:0009349">
    <property type="term" value="C:riboflavin synthase complex"/>
    <property type="evidence" value="ECO:0007669"/>
    <property type="project" value="UniProtKB-UniRule"/>
</dbReference>
<comment type="similarity">
    <text evidence="2 8">Belongs to the DMRL synthase family.</text>
</comment>
<comment type="catalytic activity">
    <reaction evidence="6 8">
        <text>(2S)-2-hydroxy-3-oxobutyl phosphate + 5-amino-6-(D-ribitylamino)uracil = 6,7-dimethyl-8-(1-D-ribityl)lumazine + phosphate + 2 H2O + H(+)</text>
        <dbReference type="Rhea" id="RHEA:26152"/>
        <dbReference type="ChEBI" id="CHEBI:15377"/>
        <dbReference type="ChEBI" id="CHEBI:15378"/>
        <dbReference type="ChEBI" id="CHEBI:15934"/>
        <dbReference type="ChEBI" id="CHEBI:43474"/>
        <dbReference type="ChEBI" id="CHEBI:58201"/>
        <dbReference type="ChEBI" id="CHEBI:58830"/>
        <dbReference type="EC" id="2.5.1.78"/>
    </reaction>
</comment>
<feature type="binding site" evidence="8">
    <location>
        <position position="113"/>
    </location>
    <ligand>
        <name>5-amino-6-(D-ribitylamino)uracil</name>
        <dbReference type="ChEBI" id="CHEBI:15934"/>
    </ligand>
</feature>
<comment type="caution">
    <text evidence="9">The sequence shown here is derived from an EMBL/GenBank/DDBJ whole genome shotgun (WGS) entry which is preliminary data.</text>
</comment>
<reference evidence="9 10" key="1">
    <citation type="journal article" date="2015" name="Genome Announc.">
        <title>Expanding the biotechnology potential of lactobacilli through comparative genomics of 213 strains and associated genera.</title>
        <authorList>
            <person name="Sun Z."/>
            <person name="Harris H.M."/>
            <person name="McCann A."/>
            <person name="Guo C."/>
            <person name="Argimon S."/>
            <person name="Zhang W."/>
            <person name="Yang X."/>
            <person name="Jeffery I.B."/>
            <person name="Cooney J.C."/>
            <person name="Kagawa T.F."/>
            <person name="Liu W."/>
            <person name="Song Y."/>
            <person name="Salvetti E."/>
            <person name="Wrobel A."/>
            <person name="Rasinkangas P."/>
            <person name="Parkhill J."/>
            <person name="Rea M.C."/>
            <person name="O'Sullivan O."/>
            <person name="Ritari J."/>
            <person name="Douillard F.P."/>
            <person name="Paul Ross R."/>
            <person name="Yang R."/>
            <person name="Briner A.E."/>
            <person name="Felis G.E."/>
            <person name="de Vos W.M."/>
            <person name="Barrangou R."/>
            <person name="Klaenhammer T.R."/>
            <person name="Caufield P.W."/>
            <person name="Cui Y."/>
            <person name="Zhang H."/>
            <person name="O'Toole P.W."/>
        </authorList>
    </citation>
    <scope>NUCLEOTIDE SEQUENCE [LARGE SCALE GENOMIC DNA]</scope>
    <source>
        <strain evidence="9 10">DSM 21115</strain>
    </source>
</reference>
<dbReference type="Gene3D" id="3.40.50.960">
    <property type="entry name" value="Lumazine/riboflavin synthase"/>
    <property type="match status" value="1"/>
</dbReference>
<dbReference type="NCBIfam" id="TIGR00114">
    <property type="entry name" value="lumazine-synth"/>
    <property type="match status" value="1"/>
</dbReference>
<evidence type="ECO:0000313" key="9">
    <source>
        <dbReference type="EMBL" id="KRO24741.1"/>
    </source>
</evidence>
<dbReference type="EC" id="2.5.1.78" evidence="3 8"/>
<comment type="function">
    <text evidence="8">Catalyzes the formation of 6,7-dimethyl-8-ribityllumazine by condensation of 5-amino-6-(D-ribitylamino)uracil with 3,4-dihydroxy-2-butanone 4-phosphate. This is the penultimate step in the biosynthesis of riboflavin.</text>
</comment>
<feature type="binding site" evidence="8">
    <location>
        <begin position="56"/>
        <end position="58"/>
    </location>
    <ligand>
        <name>5-amino-6-(D-ribitylamino)uracil</name>
        <dbReference type="ChEBI" id="CHEBI:15934"/>
    </ligand>
</feature>
<dbReference type="UniPathway" id="UPA00275">
    <property type="reaction ID" value="UER00404"/>
</dbReference>
<dbReference type="InterPro" id="IPR034964">
    <property type="entry name" value="LS"/>
</dbReference>
<evidence type="ECO:0000256" key="2">
    <source>
        <dbReference type="ARBA" id="ARBA00007424"/>
    </source>
</evidence>
<dbReference type="GO" id="GO:0000906">
    <property type="term" value="F:6,7-dimethyl-8-ribityllumazine synthase activity"/>
    <property type="evidence" value="ECO:0007669"/>
    <property type="project" value="UniProtKB-UniRule"/>
</dbReference>
<protein>
    <recommendedName>
        <fullName evidence="7 8">6,7-dimethyl-8-ribityllumazine synthase</fullName>
        <shortName evidence="8">DMRL synthase</shortName>
        <shortName evidence="8">LS</shortName>
        <shortName evidence="8">Lumazine synthase</shortName>
        <ecNumber evidence="3 8">2.5.1.78</ecNumber>
    </recommendedName>
</protein>
<dbReference type="PANTHER" id="PTHR21058:SF0">
    <property type="entry name" value="6,7-DIMETHYL-8-RIBITYLLUMAZINE SYNTHASE"/>
    <property type="match status" value="1"/>
</dbReference>
<evidence type="ECO:0000256" key="4">
    <source>
        <dbReference type="ARBA" id="ARBA00022619"/>
    </source>
</evidence>
<dbReference type="InterPro" id="IPR002180">
    <property type="entry name" value="LS/RS"/>
</dbReference>
<dbReference type="GO" id="GO:0009231">
    <property type="term" value="P:riboflavin biosynthetic process"/>
    <property type="evidence" value="ECO:0007669"/>
    <property type="project" value="UniProtKB-UniRule"/>
</dbReference>
<dbReference type="FunFam" id="3.40.50.960:FF:000001">
    <property type="entry name" value="6,7-dimethyl-8-ribityllumazine synthase"/>
    <property type="match status" value="1"/>
</dbReference>
<dbReference type="NCBIfam" id="NF000812">
    <property type="entry name" value="PRK00061.1-4"/>
    <property type="match status" value="1"/>
</dbReference>
<name>A0A0R2NG18_9LACO</name>
<keyword evidence="10" id="KW-1185">Reference proteome</keyword>
<dbReference type="InterPro" id="IPR036467">
    <property type="entry name" value="LS/RS_sf"/>
</dbReference>
<evidence type="ECO:0000256" key="1">
    <source>
        <dbReference type="ARBA" id="ARBA00004917"/>
    </source>
</evidence>
<dbReference type="PANTHER" id="PTHR21058">
    <property type="entry name" value="6,7-DIMETHYL-8-RIBITYLLUMAZINE SYNTHASE DMRL SYNTHASE LUMAZINE SYNTHASE"/>
    <property type="match status" value="1"/>
</dbReference>
<dbReference type="RefSeq" id="WP_024625644.1">
    <property type="nucleotide sequence ID" value="NZ_AYGX02000161.1"/>
</dbReference>
<dbReference type="CDD" id="cd09209">
    <property type="entry name" value="Lumazine_synthase-I"/>
    <property type="match status" value="1"/>
</dbReference>
<dbReference type="Proteomes" id="UP000050920">
    <property type="component" value="Unassembled WGS sequence"/>
</dbReference>
<evidence type="ECO:0000256" key="5">
    <source>
        <dbReference type="ARBA" id="ARBA00022679"/>
    </source>
</evidence>
<dbReference type="SUPFAM" id="SSF52121">
    <property type="entry name" value="Lumazine synthase"/>
    <property type="match status" value="1"/>
</dbReference>
<feature type="active site" description="Proton donor" evidence="8">
    <location>
        <position position="88"/>
    </location>
</feature>
<evidence type="ECO:0000256" key="8">
    <source>
        <dbReference type="HAMAP-Rule" id="MF_00178"/>
    </source>
</evidence>
<keyword evidence="4 8" id="KW-0686">Riboflavin biosynthesis</keyword>
<dbReference type="AlphaFoldDB" id="A0A0R2NG18"/>
<proteinExistence type="inferred from homology"/>
<dbReference type="HAMAP" id="MF_00178">
    <property type="entry name" value="Lumazine_synth"/>
    <property type="match status" value="1"/>
</dbReference>
<sequence>MTTFSGNYQATDGKIGIVVARFNNFVTERLLAGAQDSLERHGLTSNQIDIAWVPGAFEIPLALQNLAQTKQYAGLIALGAVIRGETSHYDYVCNEVAKGVAQVGLQQNLPTMFGVLTTDTVEQAVNRAGVKGGNKGADCAESVLEMIDLQHQINLN</sequence>
<feature type="binding site" evidence="8">
    <location>
        <position position="22"/>
    </location>
    <ligand>
        <name>5-amino-6-(D-ribitylamino)uracil</name>
        <dbReference type="ChEBI" id="CHEBI:15934"/>
    </ligand>
</feature>
<dbReference type="GO" id="GO:0005829">
    <property type="term" value="C:cytosol"/>
    <property type="evidence" value="ECO:0007669"/>
    <property type="project" value="TreeGrafter"/>
</dbReference>
<feature type="binding site" evidence="8">
    <location>
        <begin position="80"/>
        <end position="82"/>
    </location>
    <ligand>
        <name>5-amino-6-(D-ribitylamino)uracil</name>
        <dbReference type="ChEBI" id="CHEBI:15934"/>
    </ligand>
</feature>
<accession>A0A0R2NG18</accession>
<gene>
    <name evidence="8" type="primary">ribH</name>
    <name evidence="9" type="ORF">DY78_GL001591</name>
</gene>
<dbReference type="Pfam" id="PF00885">
    <property type="entry name" value="DMRL_synthase"/>
    <property type="match status" value="1"/>
</dbReference>
<evidence type="ECO:0000256" key="6">
    <source>
        <dbReference type="ARBA" id="ARBA00048785"/>
    </source>
</evidence>
<feature type="binding site" evidence="8">
    <location>
        <begin position="85"/>
        <end position="86"/>
    </location>
    <ligand>
        <name>(2S)-2-hydroxy-3-oxobutyl phosphate</name>
        <dbReference type="ChEBI" id="CHEBI:58830"/>
    </ligand>
</feature>
<comment type="pathway">
    <text evidence="1 8">Cofactor biosynthesis; riboflavin biosynthesis; riboflavin from 2-hydroxy-3-oxobutyl phosphate and 5-amino-6-(D-ribitylamino)uracil: step 1/2.</text>
</comment>
<evidence type="ECO:0000256" key="3">
    <source>
        <dbReference type="ARBA" id="ARBA00012664"/>
    </source>
</evidence>
<keyword evidence="5 8" id="KW-0808">Transferase</keyword>
<evidence type="ECO:0000256" key="7">
    <source>
        <dbReference type="ARBA" id="ARBA00072606"/>
    </source>
</evidence>
<evidence type="ECO:0000313" key="10">
    <source>
        <dbReference type="Proteomes" id="UP000050920"/>
    </source>
</evidence>
<feature type="binding site" evidence="8">
    <location>
        <position position="127"/>
    </location>
    <ligand>
        <name>(2S)-2-hydroxy-3-oxobutyl phosphate</name>
        <dbReference type="ChEBI" id="CHEBI:58830"/>
    </ligand>
</feature>
<organism evidence="9 10">
    <name type="scientific">Lactiplantibacillus fabifermentans DSM 21115</name>
    <dbReference type="NCBI Taxonomy" id="1413187"/>
    <lineage>
        <taxon>Bacteria</taxon>
        <taxon>Bacillati</taxon>
        <taxon>Bacillota</taxon>
        <taxon>Bacilli</taxon>
        <taxon>Lactobacillales</taxon>
        <taxon>Lactobacillaceae</taxon>
        <taxon>Lactiplantibacillus</taxon>
    </lineage>
</organism>